<keyword evidence="2" id="KW-1185">Reference proteome</keyword>
<organism evidence="1 2">
    <name type="scientific">Vallitalea longa</name>
    <dbReference type="NCBI Taxonomy" id="2936439"/>
    <lineage>
        <taxon>Bacteria</taxon>
        <taxon>Bacillati</taxon>
        <taxon>Bacillota</taxon>
        <taxon>Clostridia</taxon>
        <taxon>Lachnospirales</taxon>
        <taxon>Vallitaleaceae</taxon>
        <taxon>Vallitalea</taxon>
    </lineage>
</organism>
<dbReference type="Proteomes" id="UP001144256">
    <property type="component" value="Unassembled WGS sequence"/>
</dbReference>
<gene>
    <name evidence="1" type="ORF">SH1V18_11890</name>
</gene>
<protein>
    <submittedName>
        <fullName evidence="1">Uncharacterized protein</fullName>
    </submittedName>
</protein>
<dbReference type="RefSeq" id="WP_281813300.1">
    <property type="nucleotide sequence ID" value="NZ_BRLB01000001.1"/>
</dbReference>
<sequence length="62" mass="6420">MKDFLILCAKVALGLLIGFTLIYGGSGSLKQKADTVNKNATAGFSGIKFDTIAPTSKNSPQG</sequence>
<dbReference type="AlphaFoldDB" id="A0A9W5Y8X5"/>
<evidence type="ECO:0000313" key="2">
    <source>
        <dbReference type="Proteomes" id="UP001144256"/>
    </source>
</evidence>
<dbReference type="EMBL" id="BRLB01000001">
    <property type="protein sequence ID" value="GKX28709.1"/>
    <property type="molecule type" value="Genomic_DNA"/>
</dbReference>
<accession>A0A9W5Y8X5</accession>
<name>A0A9W5Y8X5_9FIRM</name>
<evidence type="ECO:0000313" key="1">
    <source>
        <dbReference type="EMBL" id="GKX28709.1"/>
    </source>
</evidence>
<comment type="caution">
    <text evidence="1">The sequence shown here is derived from an EMBL/GenBank/DDBJ whole genome shotgun (WGS) entry which is preliminary data.</text>
</comment>
<reference evidence="1" key="1">
    <citation type="submission" date="2022-06" db="EMBL/GenBank/DDBJ databases">
        <title>Vallitalea longa sp. nov., an anaerobic bacterium isolated from marine sediment.</title>
        <authorList>
            <person name="Hirano S."/>
            <person name="Terahara T."/>
            <person name="Mori K."/>
            <person name="Hamada M."/>
            <person name="Matsumoto R."/>
            <person name="Kobayashi T."/>
        </authorList>
    </citation>
    <scope>NUCLEOTIDE SEQUENCE</scope>
    <source>
        <strain evidence="1">SH18-1</strain>
    </source>
</reference>
<proteinExistence type="predicted"/>